<dbReference type="EMBL" id="JBANQN010000008">
    <property type="protein sequence ID" value="KAK6781990.1"/>
    <property type="molecule type" value="Genomic_DNA"/>
</dbReference>
<protein>
    <submittedName>
        <fullName evidence="1">Uncharacterized protein</fullName>
    </submittedName>
</protein>
<dbReference type="Proteomes" id="UP001371456">
    <property type="component" value="Unassembled WGS sequence"/>
</dbReference>
<reference evidence="1 2" key="1">
    <citation type="submission" date="2024-02" db="EMBL/GenBank/DDBJ databases">
        <title>de novo genome assembly of Solanum bulbocastanum strain 11H21.</title>
        <authorList>
            <person name="Hosaka A.J."/>
        </authorList>
    </citation>
    <scope>NUCLEOTIDE SEQUENCE [LARGE SCALE GENOMIC DNA]</scope>
    <source>
        <tissue evidence="1">Young leaves</tissue>
    </source>
</reference>
<dbReference type="AlphaFoldDB" id="A0AAN8Y6V9"/>
<accession>A0AAN8Y6V9</accession>
<sequence length="149" mass="16529">MHSSMVDGSDSYVKPSIYHGVQGCLAREVRYIKGDISAFSLIPPSGGGILMIEVTSALLHLGKKTHDLALDPKLDHNKGQDERHIRKELVSCFGVHCLMSVVRIAATCALHLGDITPKASSYDPRPEREKYTGTFEHAIDMEEDRRARK</sequence>
<evidence type="ECO:0000313" key="2">
    <source>
        <dbReference type="Proteomes" id="UP001371456"/>
    </source>
</evidence>
<name>A0AAN8Y6V9_SOLBU</name>
<keyword evidence="2" id="KW-1185">Reference proteome</keyword>
<evidence type="ECO:0000313" key="1">
    <source>
        <dbReference type="EMBL" id="KAK6781990.1"/>
    </source>
</evidence>
<gene>
    <name evidence="1" type="ORF">RDI58_019786</name>
</gene>
<organism evidence="1 2">
    <name type="scientific">Solanum bulbocastanum</name>
    <name type="common">Wild potato</name>
    <dbReference type="NCBI Taxonomy" id="147425"/>
    <lineage>
        <taxon>Eukaryota</taxon>
        <taxon>Viridiplantae</taxon>
        <taxon>Streptophyta</taxon>
        <taxon>Embryophyta</taxon>
        <taxon>Tracheophyta</taxon>
        <taxon>Spermatophyta</taxon>
        <taxon>Magnoliopsida</taxon>
        <taxon>eudicotyledons</taxon>
        <taxon>Gunneridae</taxon>
        <taxon>Pentapetalae</taxon>
        <taxon>asterids</taxon>
        <taxon>lamiids</taxon>
        <taxon>Solanales</taxon>
        <taxon>Solanaceae</taxon>
        <taxon>Solanoideae</taxon>
        <taxon>Solaneae</taxon>
        <taxon>Solanum</taxon>
    </lineage>
</organism>
<comment type="caution">
    <text evidence="1">The sequence shown here is derived from an EMBL/GenBank/DDBJ whole genome shotgun (WGS) entry which is preliminary data.</text>
</comment>
<proteinExistence type="predicted"/>